<evidence type="ECO:0000259" key="5">
    <source>
        <dbReference type="Pfam" id="PF15035"/>
    </source>
</evidence>
<feature type="region of interest" description="Disordered" evidence="3">
    <location>
        <begin position="1488"/>
        <end position="1513"/>
    </location>
</feature>
<feature type="compositionally biased region" description="Basic and acidic residues" evidence="3">
    <location>
        <begin position="285"/>
        <end position="299"/>
    </location>
</feature>
<evidence type="ECO:0000256" key="3">
    <source>
        <dbReference type="SAM" id="MobiDB-lite"/>
    </source>
</evidence>
<feature type="region of interest" description="Disordered" evidence="3">
    <location>
        <begin position="285"/>
        <end position="305"/>
    </location>
</feature>
<keyword evidence="4" id="KW-1133">Transmembrane helix</keyword>
<keyword evidence="4" id="KW-0812">Transmembrane</keyword>
<keyword evidence="1 2" id="KW-0175">Coiled coil</keyword>
<dbReference type="InterPro" id="IPR055167">
    <property type="entry name" value="Rootletin-like_CC"/>
</dbReference>
<accession>A0A663NCH6</accession>
<feature type="transmembrane region" description="Helical" evidence="4">
    <location>
        <begin position="1777"/>
        <end position="1798"/>
    </location>
</feature>
<keyword evidence="4" id="KW-0472">Membrane</keyword>
<name>A0A663NCH6_ATHCN</name>
<feature type="coiled-coil region" evidence="2">
    <location>
        <begin position="250"/>
        <end position="284"/>
    </location>
</feature>
<dbReference type="GO" id="GO:0005813">
    <property type="term" value="C:centrosome"/>
    <property type="evidence" value="ECO:0007669"/>
    <property type="project" value="TreeGrafter"/>
</dbReference>
<dbReference type="Proteomes" id="UP000472269">
    <property type="component" value="Unplaced"/>
</dbReference>
<feature type="coiled-coil region" evidence="2">
    <location>
        <begin position="6"/>
        <end position="54"/>
    </location>
</feature>
<proteinExistence type="predicted"/>
<dbReference type="PANTHER" id="PTHR23159">
    <property type="entry name" value="CENTROSOMAL PROTEIN 2"/>
    <property type="match status" value="1"/>
</dbReference>
<dbReference type="PANTHER" id="PTHR23159:SF1">
    <property type="entry name" value="CENTROSOME-ASSOCIATED PROTEIN CEP250"/>
    <property type="match status" value="1"/>
</dbReference>
<dbReference type="Pfam" id="PF15035">
    <property type="entry name" value="Rootletin"/>
    <property type="match status" value="1"/>
</dbReference>
<dbReference type="GO" id="GO:0005814">
    <property type="term" value="C:centriole"/>
    <property type="evidence" value="ECO:0007669"/>
    <property type="project" value="TreeGrafter"/>
</dbReference>
<reference evidence="6" key="2">
    <citation type="submission" date="2025-09" db="UniProtKB">
        <authorList>
            <consortium name="Ensembl"/>
        </authorList>
    </citation>
    <scope>IDENTIFICATION</scope>
</reference>
<evidence type="ECO:0000256" key="4">
    <source>
        <dbReference type="SAM" id="Phobius"/>
    </source>
</evidence>
<feature type="region of interest" description="Disordered" evidence="3">
    <location>
        <begin position="990"/>
        <end position="1019"/>
    </location>
</feature>
<dbReference type="Ensembl" id="ENSACUT00000022599.1">
    <property type="protein sequence ID" value="ENSACUP00000021197.1"/>
    <property type="gene ID" value="ENSACUG00000014156.1"/>
</dbReference>
<feature type="coiled-coil region" evidence="2">
    <location>
        <begin position="1147"/>
        <end position="1220"/>
    </location>
</feature>
<evidence type="ECO:0000313" key="7">
    <source>
        <dbReference type="Proteomes" id="UP000472269"/>
    </source>
</evidence>
<sequence>TEDHSLEKALLQLEEEQQRCEHLADVNTLLREHLDKANEVNSALKEDVGKLTADWIRAREELELKESEWRHERELSDNYLRGERNRLLSLWRQVVTFRRHFLEMKTATDRDLSELKAEQLRLSGSILVNCSRLNSGVQLWETISLGRRVLEDQAQQQAEQETSQKTWEVMHLQVNRDLEKKELQDRVTELSALLVQSQKQNEEKDKTMKTLNDTVEILVCFTFIWEMAFICLRLICLSVLLTEPCLCSDCANVEKTRAELQQQLEETEQEASRLRQSNTELQLREDAAQGERVEQQQRMERRHQRGSGVAASSQGFSCLCFHVVLLSLQAEQSVAELRGAQNKLSAEVADLHIAAAKMSSINEALALDKVQLNKLVLQLEQENEVLSGRVEELERAKISDQEKLNSCERTNEELSEEKAHLEQLLKKMEEQREGLQVELRMLAEEKAETQEQLSQVCRQQESAHSGLEQLRQESSRQGHALATVSKEKEFLVHEKAALEVRLEAVQRDRQGLSEQLAEARSMKEMLESSLFEAQQRLSQLEITRSQLEIQLHTVTQAKEVIQGEVKCLQCELEAERSLIRQERENMAQQLLQTEQQYNSSLKLQQTDHEVEINKLLQDLVGNNMLLNSSSKLCGLALEDSSAVPELCASVLQVQSLQEAVLEKEAGLAAREEQLLRDLEESQAGERCSRNSLCVLEAEVSELRLRLCSTESRAQALATECQQASSAHREVQSQLDKLHLVLERTVCDSRDLVPWSSGRCGAGFTALKKIQDSELELSKRQAEKDYFSAHNQELQKQLAQSQEGTTSLFQPTGPILSHQWGSLIPCRGKMQCPEMGRGEKLQAVEEKLVQEIKLLQESVTASETRANTVTDMHHCLEQEFQSTLCLLKIKNEEVEIQWEKIQMLQEQAAQGKALQEILTYMTAILSEREGEVKMCQEQRRMQEKQKEMHKTTLDQVIENIIEKKMKITSQEEQIQELEKQQEKQRIAVSKMSKELEERDQEVRSQQEQIQELEKQQEMQRTVVKRMSKELEERDQEIRSQQEQIWELEKQREMQSTAVSKMSKELEERDQEIRSQQENIWELEKQREMQSTAVSKMSKELEERDQEIRSQQENIWELEKQREMQSTCHAQRDQLRLLQQYKEQQEGHLQELHGKVEKMTLSLSQKEQELESQQKQIQEAEEVMEMQVRTVRDQLEQALETLKEKDRLIDIQKQQIQNCEEKTEERMTALHRDLECTKAILKEKDFMVESQKELIETLQKQERDSEQQKEILQHLQVTLKEQEQEILSLRKQCEACKEKEKEHAAEQKKIQATKQTLKEGEKKIEALEEAVSRLQQQKEEAAMQTKAILQKLEHAESSLEARDQEIESLQEHVQGLREQRELEGKQAKSLEQDLDRMSQRVKEKHVEFLRQTEQMNMLQLREESMKVALASCQKQVNLLEEVVRKRGEENETLRQKLQCQEEELKTLQNLHLRLTEKNVEVRHRREQEKLLEEALPERERETKAHSEQKESEEEIRALQEDLQHVQQTLTKKDEEIKCQRDRVRYLEKTLMGREQELGRQSELLKQITSALRWKDEGESLKKQIQKLQKWEEEEAEKRKILQERDHLLQRQKELTQQLKDKSKAKGEELERVMSLLKQSESREMEWKEKAQALTLALTKSETASGTLREEIAILQSMVSERDTDRFHHQVGSGIGHPSTKMSMRDSKDQLSWLSEKRLLSQQLEHQQQAVARLEFEKTELKQLIAELRRTLEQVKTAFTASAKPHGLEASLGAGTAVPWMVLVVWACLSSAFCFFQVSLLQMQLAQERKYKQDYIECCAKTSQELSDLHQELSCSLAAVVREPEVAVLEAETRKLDQSLNLNLALISLDHQFPERQPLHSTARSTRSDDLR</sequence>
<evidence type="ECO:0000313" key="6">
    <source>
        <dbReference type="Ensembl" id="ENSACUP00000021197.1"/>
    </source>
</evidence>
<feature type="coiled-coil region" evidence="2">
    <location>
        <begin position="1441"/>
        <end position="1475"/>
    </location>
</feature>
<feature type="coiled-coil region" evidence="2">
    <location>
        <begin position="1578"/>
        <end position="1622"/>
    </location>
</feature>
<feature type="coiled-coil region" evidence="2">
    <location>
        <begin position="488"/>
        <end position="596"/>
    </location>
</feature>
<evidence type="ECO:0000256" key="2">
    <source>
        <dbReference type="SAM" id="Coils"/>
    </source>
</evidence>
<reference evidence="6" key="1">
    <citation type="submission" date="2025-08" db="UniProtKB">
        <authorList>
            <consortium name="Ensembl"/>
        </authorList>
    </citation>
    <scope>IDENTIFICATION</scope>
</reference>
<feature type="coiled-coil region" evidence="2">
    <location>
        <begin position="1714"/>
        <end position="1755"/>
    </location>
</feature>
<organism evidence="6 7">
    <name type="scientific">Athene cunicularia</name>
    <name type="common">Burrowing owl</name>
    <name type="synonym">Speotyto cunicularia</name>
    <dbReference type="NCBI Taxonomy" id="194338"/>
    <lineage>
        <taxon>Eukaryota</taxon>
        <taxon>Metazoa</taxon>
        <taxon>Chordata</taxon>
        <taxon>Craniata</taxon>
        <taxon>Vertebrata</taxon>
        <taxon>Euteleostomi</taxon>
        <taxon>Archelosauria</taxon>
        <taxon>Archosauria</taxon>
        <taxon>Dinosauria</taxon>
        <taxon>Saurischia</taxon>
        <taxon>Theropoda</taxon>
        <taxon>Coelurosauria</taxon>
        <taxon>Aves</taxon>
        <taxon>Neognathae</taxon>
        <taxon>Neoaves</taxon>
        <taxon>Telluraves</taxon>
        <taxon>Strigiformes</taxon>
        <taxon>Strigidae</taxon>
        <taxon>Athene</taxon>
    </lineage>
</organism>
<protein>
    <submittedName>
        <fullName evidence="6">Centrosomal protein 250</fullName>
    </submittedName>
</protein>
<feature type="compositionally biased region" description="Basic and acidic residues" evidence="3">
    <location>
        <begin position="990"/>
        <end position="1003"/>
    </location>
</feature>
<feature type="coiled-coil region" evidence="2">
    <location>
        <begin position="362"/>
        <end position="459"/>
    </location>
</feature>
<feature type="domain" description="Rootletin-like coiled-coil" evidence="5">
    <location>
        <begin position="2"/>
        <end position="122"/>
    </location>
</feature>
<dbReference type="GO" id="GO:0060271">
    <property type="term" value="P:cilium assembly"/>
    <property type="evidence" value="ECO:0007669"/>
    <property type="project" value="TreeGrafter"/>
</dbReference>
<evidence type="ECO:0000256" key="1">
    <source>
        <dbReference type="ARBA" id="ARBA00023054"/>
    </source>
</evidence>
<keyword evidence="7" id="KW-1185">Reference proteome</keyword>
<feature type="coiled-coil region" evidence="2">
    <location>
        <begin position="1246"/>
        <end position="1405"/>
    </location>
</feature>